<dbReference type="GO" id="GO:0004252">
    <property type="term" value="F:serine-type endopeptidase activity"/>
    <property type="evidence" value="ECO:0007669"/>
    <property type="project" value="InterPro"/>
</dbReference>
<protein>
    <recommendedName>
        <fullName evidence="11">Peptidase S1 domain-containing protein</fullName>
    </recommendedName>
</protein>
<dbReference type="InterPro" id="IPR009003">
    <property type="entry name" value="Peptidase_S1_PA"/>
</dbReference>
<dbReference type="InterPro" id="IPR001314">
    <property type="entry name" value="Peptidase_S1A"/>
</dbReference>
<dbReference type="Gene3D" id="2.40.10.10">
    <property type="entry name" value="Trypsin-like serine proteases"/>
    <property type="match status" value="1"/>
</dbReference>
<dbReference type="GO" id="GO:0006508">
    <property type="term" value="P:proteolysis"/>
    <property type="evidence" value="ECO:0007669"/>
    <property type="project" value="UniProtKB-KW"/>
</dbReference>
<dbReference type="InterPro" id="IPR043504">
    <property type="entry name" value="Peptidase_S1_PA_chymotrypsin"/>
</dbReference>
<dbReference type="AlphaFoldDB" id="A0A1I8PQE4"/>
<organism evidence="12 13">
    <name type="scientific">Stomoxys calcitrans</name>
    <name type="common">Stable fly</name>
    <name type="synonym">Conops calcitrans</name>
    <dbReference type="NCBI Taxonomy" id="35570"/>
    <lineage>
        <taxon>Eukaryota</taxon>
        <taxon>Metazoa</taxon>
        <taxon>Ecdysozoa</taxon>
        <taxon>Arthropoda</taxon>
        <taxon>Hexapoda</taxon>
        <taxon>Insecta</taxon>
        <taxon>Pterygota</taxon>
        <taxon>Neoptera</taxon>
        <taxon>Endopterygota</taxon>
        <taxon>Diptera</taxon>
        <taxon>Brachycera</taxon>
        <taxon>Muscomorpha</taxon>
        <taxon>Muscoidea</taxon>
        <taxon>Muscidae</taxon>
        <taxon>Stomoxys</taxon>
    </lineage>
</organism>
<dbReference type="PROSITE" id="PS50240">
    <property type="entry name" value="TRYPSIN_DOM"/>
    <property type="match status" value="1"/>
</dbReference>
<keyword evidence="4" id="KW-0645">Protease</keyword>
<accession>A0A1I8PQE4</accession>
<dbReference type="Proteomes" id="UP000095300">
    <property type="component" value="Unassembled WGS sequence"/>
</dbReference>
<evidence type="ECO:0000256" key="6">
    <source>
        <dbReference type="ARBA" id="ARBA00022801"/>
    </source>
</evidence>
<gene>
    <name evidence="12" type="primary">106084601</name>
</gene>
<evidence type="ECO:0000256" key="3">
    <source>
        <dbReference type="ARBA" id="ARBA00022525"/>
    </source>
</evidence>
<dbReference type="FunFam" id="2.40.10.10:FF:000077">
    <property type="entry name" value="Predicted protein"/>
    <property type="match status" value="1"/>
</dbReference>
<dbReference type="SMART" id="SM00020">
    <property type="entry name" value="Tryp_SPc"/>
    <property type="match status" value="1"/>
</dbReference>
<evidence type="ECO:0000256" key="1">
    <source>
        <dbReference type="ARBA" id="ARBA00004613"/>
    </source>
</evidence>
<dbReference type="InterPro" id="IPR018114">
    <property type="entry name" value="TRYPSIN_HIS"/>
</dbReference>
<comment type="subcellular location">
    <subcellularLocation>
        <location evidence="1">Secreted</location>
    </subcellularLocation>
</comment>
<evidence type="ECO:0000256" key="4">
    <source>
        <dbReference type="ARBA" id="ARBA00022670"/>
    </source>
</evidence>
<dbReference type="InterPro" id="IPR050430">
    <property type="entry name" value="Peptidase_S1"/>
</dbReference>
<dbReference type="PANTHER" id="PTHR24276:SF91">
    <property type="entry name" value="AT26814P-RELATED"/>
    <property type="match status" value="1"/>
</dbReference>
<feature type="domain" description="Peptidase S1" evidence="11">
    <location>
        <begin position="34"/>
        <end position="261"/>
    </location>
</feature>
<dbReference type="CDD" id="cd00190">
    <property type="entry name" value="Tryp_SPc"/>
    <property type="match status" value="1"/>
</dbReference>
<keyword evidence="8" id="KW-0865">Zymogen</keyword>
<dbReference type="OrthoDB" id="10059102at2759"/>
<evidence type="ECO:0000313" key="13">
    <source>
        <dbReference type="Proteomes" id="UP000095300"/>
    </source>
</evidence>
<evidence type="ECO:0000256" key="5">
    <source>
        <dbReference type="ARBA" id="ARBA00022729"/>
    </source>
</evidence>
<evidence type="ECO:0000259" key="11">
    <source>
        <dbReference type="PROSITE" id="PS50240"/>
    </source>
</evidence>
<keyword evidence="13" id="KW-1185">Reference proteome</keyword>
<reference evidence="12" key="1">
    <citation type="submission" date="2020-05" db="UniProtKB">
        <authorList>
            <consortium name="EnsemblMetazoa"/>
        </authorList>
    </citation>
    <scope>IDENTIFICATION</scope>
    <source>
        <strain evidence="12">USDA</strain>
    </source>
</reference>
<dbReference type="PANTHER" id="PTHR24276">
    <property type="entry name" value="POLYSERASE-RELATED"/>
    <property type="match status" value="1"/>
</dbReference>
<keyword evidence="6" id="KW-0378">Hydrolase</keyword>
<dbReference type="GO" id="GO:0005576">
    <property type="term" value="C:extracellular region"/>
    <property type="evidence" value="ECO:0007669"/>
    <property type="project" value="UniProtKB-SubCell"/>
</dbReference>
<comment type="similarity">
    <text evidence="2">Belongs to the peptidase S1 family.</text>
</comment>
<evidence type="ECO:0000256" key="8">
    <source>
        <dbReference type="ARBA" id="ARBA00023145"/>
    </source>
</evidence>
<sequence length="268" mass="29106">MVGALIIIYVLAVAPVHLAEARSSRNNFTATPRIVGGQVALGNYPYIVSLMTDTLFGRYHSCGGSIINQHTIITAAHCLAPSSAGILKVHVGEKLRKVAEGTVYDVHAIHYHPQWTAATQDYDVGLVRIKGSFVYTDSVQPIALVEPKTKIRDGSYATVLGWGYTSDWGPPSDELRMAKVPIVRQSTCNRQMGGLITKRMLCAGFKNGGVDACQMDSGGPLVYKEKLIGIVSWGVGCAQRSRPGVYARVGELLPWLNSTLQKQYNESL</sequence>
<evidence type="ECO:0000256" key="10">
    <source>
        <dbReference type="SAM" id="SignalP"/>
    </source>
</evidence>
<dbReference type="PROSITE" id="PS00134">
    <property type="entry name" value="TRYPSIN_HIS"/>
    <property type="match status" value="1"/>
</dbReference>
<evidence type="ECO:0000256" key="9">
    <source>
        <dbReference type="ARBA" id="ARBA00023157"/>
    </source>
</evidence>
<keyword evidence="9" id="KW-1015">Disulfide bond</keyword>
<dbReference type="PRINTS" id="PR00722">
    <property type="entry name" value="CHYMOTRYPSIN"/>
</dbReference>
<feature type="chain" id="PRO_5009327029" description="Peptidase S1 domain-containing protein" evidence="10">
    <location>
        <begin position="22"/>
        <end position="268"/>
    </location>
</feature>
<feature type="signal peptide" evidence="10">
    <location>
        <begin position="1"/>
        <end position="21"/>
    </location>
</feature>
<keyword evidence="7" id="KW-0720">Serine protease</keyword>
<keyword evidence="5 10" id="KW-0732">Signal</keyword>
<dbReference type="Pfam" id="PF00089">
    <property type="entry name" value="Trypsin"/>
    <property type="match status" value="1"/>
</dbReference>
<dbReference type="SUPFAM" id="SSF50494">
    <property type="entry name" value="Trypsin-like serine proteases"/>
    <property type="match status" value="1"/>
</dbReference>
<proteinExistence type="inferred from homology"/>
<dbReference type="VEuPathDB" id="VectorBase:SCAU010155"/>
<keyword evidence="3" id="KW-0964">Secreted</keyword>
<dbReference type="STRING" id="35570.A0A1I8PQE4"/>
<evidence type="ECO:0000313" key="12">
    <source>
        <dbReference type="EnsemblMetazoa" id="SCAU010155-PA"/>
    </source>
</evidence>
<evidence type="ECO:0000256" key="2">
    <source>
        <dbReference type="ARBA" id="ARBA00007664"/>
    </source>
</evidence>
<dbReference type="KEGG" id="scac:106084601"/>
<dbReference type="InterPro" id="IPR001254">
    <property type="entry name" value="Trypsin_dom"/>
</dbReference>
<dbReference type="EnsemblMetazoa" id="SCAU010155-RA">
    <property type="protein sequence ID" value="SCAU010155-PA"/>
    <property type="gene ID" value="SCAU010155"/>
</dbReference>
<name>A0A1I8PQE4_STOCA</name>
<evidence type="ECO:0000256" key="7">
    <source>
        <dbReference type="ARBA" id="ARBA00022825"/>
    </source>
</evidence>